<evidence type="ECO:0000256" key="7">
    <source>
        <dbReference type="ARBA" id="ARBA00031423"/>
    </source>
</evidence>
<protein>
    <recommendedName>
        <fullName evidence="3">4-alpha-glucanotransferase</fullName>
        <ecNumber evidence="3">2.4.1.25</ecNumber>
    </recommendedName>
    <alternativeName>
        <fullName evidence="7">Amylomaltase</fullName>
    </alternativeName>
    <alternativeName>
        <fullName evidence="8">Disproportionating enzyme</fullName>
    </alternativeName>
</protein>
<dbReference type="AlphaFoldDB" id="A0A897NYJ7"/>
<name>A0A897NYJ7_9EURY</name>
<dbReference type="GO" id="GO:0004134">
    <property type="term" value="F:4-alpha-glucanotransferase activity"/>
    <property type="evidence" value="ECO:0007669"/>
    <property type="project" value="UniProtKB-EC"/>
</dbReference>
<keyword evidence="5 9" id="KW-0808">Transferase</keyword>
<comment type="catalytic activity">
    <reaction evidence="1">
        <text>Transfers a segment of a (1-&gt;4)-alpha-D-glucan to a new position in an acceptor, which may be glucose or a (1-&gt;4)-alpha-D-glucan.</text>
        <dbReference type="EC" id="2.4.1.25"/>
    </reaction>
</comment>
<keyword evidence="10" id="KW-1185">Reference proteome</keyword>
<dbReference type="PANTHER" id="PTHR32438">
    <property type="entry name" value="4-ALPHA-GLUCANOTRANSFERASE DPE1, CHLOROPLASTIC/AMYLOPLASTIC"/>
    <property type="match status" value="1"/>
</dbReference>
<evidence type="ECO:0000313" key="9">
    <source>
        <dbReference type="EMBL" id="QSG15659.1"/>
    </source>
</evidence>
<evidence type="ECO:0000256" key="1">
    <source>
        <dbReference type="ARBA" id="ARBA00000439"/>
    </source>
</evidence>
<dbReference type="InterPro" id="IPR017853">
    <property type="entry name" value="GH"/>
</dbReference>
<reference evidence="9 10" key="1">
    <citation type="submission" date="2020-11" db="EMBL/GenBank/DDBJ databases">
        <title>Carbohydrate-dependent, anaerobic sulfur respiration: A novel catabolism in halophilic archaea.</title>
        <authorList>
            <person name="Sorokin D.Y."/>
            <person name="Messina E."/>
            <person name="Smedile F."/>
            <person name="La Cono V."/>
            <person name="Hallsworth J.E."/>
            <person name="Yakimov M.M."/>
        </authorList>
    </citation>
    <scope>NUCLEOTIDE SEQUENCE [LARGE SCALE GENOMIC DNA]</scope>
    <source>
        <strain evidence="9 10">HSR-Est</strain>
    </source>
</reference>
<evidence type="ECO:0000256" key="5">
    <source>
        <dbReference type="ARBA" id="ARBA00022679"/>
    </source>
</evidence>
<keyword evidence="4" id="KW-0328">Glycosyltransferase</keyword>
<evidence type="ECO:0000313" key="10">
    <source>
        <dbReference type="Proteomes" id="UP000663292"/>
    </source>
</evidence>
<dbReference type="NCBIfam" id="NF011080">
    <property type="entry name" value="PRK14508.1-3"/>
    <property type="match status" value="1"/>
</dbReference>
<dbReference type="Pfam" id="PF02446">
    <property type="entry name" value="Glyco_hydro_77"/>
    <property type="match status" value="1"/>
</dbReference>
<evidence type="ECO:0000256" key="8">
    <source>
        <dbReference type="ARBA" id="ARBA00031501"/>
    </source>
</evidence>
<dbReference type="EC" id="2.4.1.25" evidence="3"/>
<keyword evidence="6" id="KW-0119">Carbohydrate metabolism</keyword>
<gene>
    <name evidence="9" type="primary">malQ</name>
    <name evidence="9" type="ORF">HSEST_2144</name>
</gene>
<dbReference type="SUPFAM" id="SSF51445">
    <property type="entry name" value="(Trans)glycosidases"/>
    <property type="match status" value="1"/>
</dbReference>
<dbReference type="EMBL" id="CP064791">
    <property type="protein sequence ID" value="QSG15659.1"/>
    <property type="molecule type" value="Genomic_DNA"/>
</dbReference>
<dbReference type="GeneID" id="68858776"/>
<dbReference type="Proteomes" id="UP000663292">
    <property type="component" value="Chromosome"/>
</dbReference>
<sequence>MDFDRQSGLFLHVASLPGPDGIGTLGDPAKTFVDFLADSGQSLWQFCPLGPTIPIHDNSPYQSYSAFAGNPLFIDLDELVERGWLEDLDRPDFDDGNVEYGPVREYKEARLEDAFETFKTDASDDDRADFEAFTDDAGDWLDEYALYRALRTHFDGVSWLDWPEGAKMRDPEVLAEYREELSETIEYRKFLQWLFDEQWSELKAYANERGVDLVGDMPIYVDLDSADVWANPEIFKLDEQREPKYVSGVPPDEFSDDGQMWGTPVYDWAALAERDYGWWVSRFERLLQRVDIFRIDHFKGFESYWEIPADADTAREGEWVDGPHEDIFYAVRDELGELPIVVEDLGEITDEMDRIREDLGYPGMNVAAFTDWCDGDSRYHPSSYDENSVAYTSTHDTDTVAGWYADLDEQQKDCLHYAVDYEGGDVHWDILDTIWGSDSVITLAQVQDPLGYGSDARFNVPGTEEDNWAWRVSEDALSADVAERLYEITESSGRLTD</sequence>
<accession>A0A897NYJ7</accession>
<evidence type="ECO:0000256" key="4">
    <source>
        <dbReference type="ARBA" id="ARBA00022676"/>
    </source>
</evidence>
<proteinExistence type="inferred from homology"/>
<comment type="similarity">
    <text evidence="2">Belongs to the disproportionating enzyme family.</text>
</comment>
<dbReference type="RefSeq" id="WP_229120916.1">
    <property type="nucleotide sequence ID" value="NZ_CP064791.1"/>
</dbReference>
<dbReference type="InterPro" id="IPR003385">
    <property type="entry name" value="Glyco_hydro_77"/>
</dbReference>
<dbReference type="PANTHER" id="PTHR32438:SF5">
    <property type="entry name" value="4-ALPHA-GLUCANOTRANSFERASE DPE1, CHLOROPLASTIC_AMYLOPLASTIC"/>
    <property type="match status" value="1"/>
</dbReference>
<evidence type="ECO:0000256" key="2">
    <source>
        <dbReference type="ARBA" id="ARBA00005684"/>
    </source>
</evidence>
<evidence type="ECO:0000256" key="6">
    <source>
        <dbReference type="ARBA" id="ARBA00023277"/>
    </source>
</evidence>
<dbReference type="NCBIfam" id="TIGR00217">
    <property type="entry name" value="malQ"/>
    <property type="match status" value="1"/>
</dbReference>
<dbReference type="GO" id="GO:0005975">
    <property type="term" value="P:carbohydrate metabolic process"/>
    <property type="evidence" value="ECO:0007669"/>
    <property type="project" value="InterPro"/>
</dbReference>
<dbReference type="Gene3D" id="3.20.20.80">
    <property type="entry name" value="Glycosidases"/>
    <property type="match status" value="1"/>
</dbReference>
<evidence type="ECO:0000256" key="3">
    <source>
        <dbReference type="ARBA" id="ARBA00012560"/>
    </source>
</evidence>
<organism evidence="9 10">
    <name type="scientific">Halapricum desulfuricans</name>
    <dbReference type="NCBI Taxonomy" id="2841257"/>
    <lineage>
        <taxon>Archaea</taxon>
        <taxon>Methanobacteriati</taxon>
        <taxon>Methanobacteriota</taxon>
        <taxon>Stenosarchaea group</taxon>
        <taxon>Halobacteria</taxon>
        <taxon>Halobacteriales</taxon>
        <taxon>Haloarculaceae</taxon>
        <taxon>Halapricum</taxon>
    </lineage>
</organism>